<accession>A0ABP8V316</accession>
<organism evidence="6 7">
    <name type="scientific">Kistimonas scapharcae</name>
    <dbReference type="NCBI Taxonomy" id="1036133"/>
    <lineage>
        <taxon>Bacteria</taxon>
        <taxon>Pseudomonadati</taxon>
        <taxon>Pseudomonadota</taxon>
        <taxon>Gammaproteobacteria</taxon>
        <taxon>Oceanospirillales</taxon>
        <taxon>Endozoicomonadaceae</taxon>
        <taxon>Kistimonas</taxon>
    </lineage>
</organism>
<feature type="repeat" description="ANK" evidence="3">
    <location>
        <begin position="143"/>
        <end position="175"/>
    </location>
</feature>
<keyword evidence="2 3" id="KW-0040">ANK repeat</keyword>
<feature type="region of interest" description="Disordered" evidence="4">
    <location>
        <begin position="1"/>
        <end position="25"/>
    </location>
</feature>
<dbReference type="Gene3D" id="1.25.40.20">
    <property type="entry name" value="Ankyrin repeat-containing domain"/>
    <property type="match status" value="1"/>
</dbReference>
<reference evidence="7" key="1">
    <citation type="journal article" date="2019" name="Int. J. Syst. Evol. Microbiol.">
        <title>The Global Catalogue of Microorganisms (GCM) 10K type strain sequencing project: providing services to taxonomists for standard genome sequencing and annotation.</title>
        <authorList>
            <consortium name="The Broad Institute Genomics Platform"/>
            <consortium name="The Broad Institute Genome Sequencing Center for Infectious Disease"/>
            <person name="Wu L."/>
            <person name="Ma J."/>
        </authorList>
    </citation>
    <scope>NUCLEOTIDE SEQUENCE [LARGE SCALE GENOMIC DNA]</scope>
    <source>
        <strain evidence="7">JCM 17805</strain>
    </source>
</reference>
<dbReference type="EMBL" id="BAABFL010000387">
    <property type="protein sequence ID" value="GAA4650336.1"/>
    <property type="molecule type" value="Genomic_DNA"/>
</dbReference>
<dbReference type="SMART" id="SM00248">
    <property type="entry name" value="ANK"/>
    <property type="match status" value="3"/>
</dbReference>
<dbReference type="SMART" id="SM00969">
    <property type="entry name" value="SOCS_box"/>
    <property type="match status" value="1"/>
</dbReference>
<name>A0ABP8V316_9GAMM</name>
<feature type="repeat" description="ANK" evidence="3">
    <location>
        <begin position="109"/>
        <end position="141"/>
    </location>
</feature>
<evidence type="ECO:0000256" key="1">
    <source>
        <dbReference type="ARBA" id="ARBA00022737"/>
    </source>
</evidence>
<dbReference type="Proteomes" id="UP001500604">
    <property type="component" value="Unassembled WGS sequence"/>
</dbReference>
<dbReference type="Pfam" id="PF00023">
    <property type="entry name" value="Ank"/>
    <property type="match status" value="1"/>
</dbReference>
<dbReference type="Pfam" id="PF12796">
    <property type="entry name" value="Ank_2"/>
    <property type="match status" value="1"/>
</dbReference>
<dbReference type="InterPro" id="IPR002110">
    <property type="entry name" value="Ankyrin_rpt"/>
</dbReference>
<dbReference type="InterPro" id="IPR036770">
    <property type="entry name" value="Ankyrin_rpt-contain_sf"/>
</dbReference>
<evidence type="ECO:0000256" key="2">
    <source>
        <dbReference type="ARBA" id="ARBA00023043"/>
    </source>
</evidence>
<dbReference type="PANTHER" id="PTHR24171">
    <property type="entry name" value="ANKYRIN REPEAT DOMAIN-CONTAINING PROTEIN 39-RELATED"/>
    <property type="match status" value="1"/>
</dbReference>
<evidence type="ECO:0000256" key="3">
    <source>
        <dbReference type="PROSITE-ProRule" id="PRU00023"/>
    </source>
</evidence>
<dbReference type="PROSITE" id="PS50297">
    <property type="entry name" value="ANK_REP_REGION"/>
    <property type="match status" value="3"/>
</dbReference>
<comment type="caution">
    <text evidence="6">The sequence shown here is derived from an EMBL/GenBank/DDBJ whole genome shotgun (WGS) entry which is preliminary data.</text>
</comment>
<evidence type="ECO:0000259" key="5">
    <source>
        <dbReference type="PROSITE" id="PS50225"/>
    </source>
</evidence>
<dbReference type="SUPFAM" id="SSF158235">
    <property type="entry name" value="SOCS box-like"/>
    <property type="match status" value="1"/>
</dbReference>
<gene>
    <name evidence="6" type="ORF">GCM10023116_26190</name>
</gene>
<keyword evidence="7" id="KW-1185">Reference proteome</keyword>
<sequence>MIMSSGDQSASGVTESQQKISDSQKNISTLRKSGYSISLGNKLLAAMSLSEREINISKVREYIVEGAALDCVDAERYTPLHLAVWHQNQELVDMLIEHGSPLDELSDGECSTPLLLACSLGNVDIVKALVQKGANLFFLDERDGNAALHIAAENGFQDIVKELINLKLDPFIKNFNGRTPFDLSKLMGFKEIENYLCMETHNLQHRCRLVILDSLKSRDSHTVSERISVLPLPKKVKDYLKSYPN</sequence>
<evidence type="ECO:0000313" key="7">
    <source>
        <dbReference type="Proteomes" id="UP001500604"/>
    </source>
</evidence>
<dbReference type="SUPFAM" id="SSF48403">
    <property type="entry name" value="Ankyrin repeat"/>
    <property type="match status" value="1"/>
</dbReference>
<dbReference type="PROSITE" id="PS50088">
    <property type="entry name" value="ANK_REPEAT"/>
    <property type="match status" value="3"/>
</dbReference>
<proteinExistence type="predicted"/>
<evidence type="ECO:0000313" key="6">
    <source>
        <dbReference type="EMBL" id="GAA4650336.1"/>
    </source>
</evidence>
<dbReference type="PROSITE" id="PS50225">
    <property type="entry name" value="SOCS"/>
    <property type="match status" value="1"/>
</dbReference>
<protein>
    <recommendedName>
        <fullName evidence="5">SOCS box domain-containing protein</fullName>
    </recommendedName>
</protein>
<feature type="repeat" description="ANK" evidence="3">
    <location>
        <begin position="75"/>
        <end position="107"/>
    </location>
</feature>
<dbReference type="InterPro" id="IPR001496">
    <property type="entry name" value="SOCS_box"/>
</dbReference>
<dbReference type="InterPro" id="IPR036036">
    <property type="entry name" value="SOCS_box-like_dom_sf"/>
</dbReference>
<keyword evidence="1" id="KW-0677">Repeat</keyword>
<feature type="domain" description="SOCS box" evidence="5">
    <location>
        <begin position="199"/>
        <end position="245"/>
    </location>
</feature>
<dbReference type="RefSeq" id="WP_345196493.1">
    <property type="nucleotide sequence ID" value="NZ_BAABFL010000387.1"/>
</dbReference>
<dbReference type="Pfam" id="PF07525">
    <property type="entry name" value="SOCS_box"/>
    <property type="match status" value="1"/>
</dbReference>
<evidence type="ECO:0000256" key="4">
    <source>
        <dbReference type="SAM" id="MobiDB-lite"/>
    </source>
</evidence>
<dbReference type="Gene3D" id="1.10.750.20">
    <property type="entry name" value="SOCS box"/>
    <property type="match status" value="1"/>
</dbReference>